<feature type="region of interest" description="Disordered" evidence="2">
    <location>
        <begin position="161"/>
        <end position="202"/>
    </location>
</feature>
<dbReference type="EMBL" id="HE573019">
    <property type="protein sequence ID" value="CCC46970.1"/>
    <property type="molecule type" value="Genomic_DNA"/>
</dbReference>
<keyword evidence="1" id="KW-0175">Coiled coil</keyword>
<feature type="compositionally biased region" description="Basic and acidic residues" evidence="2">
    <location>
        <begin position="165"/>
        <end position="194"/>
    </location>
</feature>
<reference evidence="3" key="1">
    <citation type="journal article" date="2012" name="Proc. Natl. Acad. Sci. U.S.A.">
        <title>Antigenic diversity is generated by distinct evolutionary mechanisms in African trypanosome species.</title>
        <authorList>
            <person name="Jackson A.P."/>
            <person name="Berry A."/>
            <person name="Aslett M."/>
            <person name="Allison H.C."/>
            <person name="Burton P."/>
            <person name="Vavrova-Anderson J."/>
            <person name="Brown R."/>
            <person name="Browne H."/>
            <person name="Corton N."/>
            <person name="Hauser H."/>
            <person name="Gamble J."/>
            <person name="Gilderthorp R."/>
            <person name="Marcello L."/>
            <person name="McQuillan J."/>
            <person name="Otto T.D."/>
            <person name="Quail M.A."/>
            <person name="Sanders M.J."/>
            <person name="van Tonder A."/>
            <person name="Ginger M.L."/>
            <person name="Field M.C."/>
            <person name="Barry J.D."/>
            <person name="Hertz-Fowler C."/>
            <person name="Berriman M."/>
        </authorList>
    </citation>
    <scope>NUCLEOTIDE SEQUENCE</scope>
    <source>
        <strain evidence="3">Y486</strain>
    </source>
</reference>
<name>G0TSP3_TRYVY</name>
<dbReference type="InterPro" id="IPR013906">
    <property type="entry name" value="eIF3j"/>
</dbReference>
<accession>G0TSP3</accession>
<dbReference type="OMA" id="NEDETGW"/>
<gene>
    <name evidence="3" type="ORF">TVY486_0301590</name>
</gene>
<organism evidence="3">
    <name type="scientific">Trypanosoma vivax (strain Y486)</name>
    <dbReference type="NCBI Taxonomy" id="1055687"/>
    <lineage>
        <taxon>Eukaryota</taxon>
        <taxon>Discoba</taxon>
        <taxon>Euglenozoa</taxon>
        <taxon>Kinetoplastea</taxon>
        <taxon>Metakinetoplastina</taxon>
        <taxon>Trypanosomatida</taxon>
        <taxon>Trypanosomatidae</taxon>
        <taxon>Trypanosoma</taxon>
        <taxon>Duttonella</taxon>
    </lineage>
</organism>
<proteinExistence type="predicted"/>
<dbReference type="AlphaFoldDB" id="G0TSP3"/>
<protein>
    <submittedName>
        <fullName evidence="3">Uncharacterized protein</fullName>
    </submittedName>
</protein>
<evidence type="ECO:0000256" key="1">
    <source>
        <dbReference type="SAM" id="Coils"/>
    </source>
</evidence>
<feature type="coiled-coil region" evidence="1">
    <location>
        <begin position="4"/>
        <end position="41"/>
    </location>
</feature>
<evidence type="ECO:0000313" key="3">
    <source>
        <dbReference type="EMBL" id="CCC46970.1"/>
    </source>
</evidence>
<evidence type="ECO:0000256" key="2">
    <source>
        <dbReference type="SAM" id="MobiDB-lite"/>
    </source>
</evidence>
<sequence length="234" mass="26698">MSDYEEFDDAADDWEAEWAEEEEREKKLLEEQKKMEELKVQKRIRPSKRMVVQNDDEYVLEEGVAKALADISTVVGSLRAAQEMFHESDDFQLISSMPCTTAEEAANVGVAIAQRVLEFREEEHFNAIIHPIFREIPRRFKTLEKLNAEIARLQVVKNEVKRKRKEEEKKKEKKGEKKDEKGYFGGEKEGKTEEEGGFNGGIFAGAQRGDALGFDHVVDQGGAAEVPEGDENFI</sequence>
<dbReference type="VEuPathDB" id="TriTrypDB:TvY486_0301590"/>
<dbReference type="Pfam" id="PF08597">
    <property type="entry name" value="eIF3_subunit"/>
    <property type="match status" value="1"/>
</dbReference>